<dbReference type="EMBL" id="JABFTP020000001">
    <property type="protein sequence ID" value="KAL3267435.1"/>
    <property type="molecule type" value="Genomic_DNA"/>
</dbReference>
<dbReference type="Proteomes" id="UP001516400">
    <property type="component" value="Unassembled WGS sequence"/>
</dbReference>
<reference evidence="1 2" key="1">
    <citation type="journal article" date="2021" name="BMC Biol.">
        <title>Horizontally acquired antibacterial genes associated with adaptive radiation of ladybird beetles.</title>
        <authorList>
            <person name="Li H.S."/>
            <person name="Tang X.F."/>
            <person name="Huang Y.H."/>
            <person name="Xu Z.Y."/>
            <person name="Chen M.L."/>
            <person name="Du X.Y."/>
            <person name="Qiu B.Y."/>
            <person name="Chen P.T."/>
            <person name="Zhang W."/>
            <person name="Slipinski A."/>
            <person name="Escalona H.E."/>
            <person name="Waterhouse R.M."/>
            <person name="Zwick A."/>
            <person name="Pang H."/>
        </authorList>
    </citation>
    <scope>NUCLEOTIDE SEQUENCE [LARGE SCALE GENOMIC DNA]</scope>
    <source>
        <strain evidence="1">SYSU2018</strain>
    </source>
</reference>
<proteinExistence type="predicted"/>
<name>A0ABD2MM13_9CUCU</name>
<keyword evidence="2" id="KW-1185">Reference proteome</keyword>
<protein>
    <submittedName>
        <fullName evidence="1">Uncharacterized protein</fullName>
    </submittedName>
</protein>
<sequence>MSRHAYTDEELLCILENSKDEEDIYSAPNMPVCRRSLDDVSSSEEESDDEGRDTIVEVWQRLFVNCQRDWGSLSYFCPIQSFNGSKF</sequence>
<accession>A0ABD2MM13</accession>
<evidence type="ECO:0000313" key="2">
    <source>
        <dbReference type="Proteomes" id="UP001516400"/>
    </source>
</evidence>
<gene>
    <name evidence="1" type="ORF">HHI36_011562</name>
</gene>
<evidence type="ECO:0000313" key="1">
    <source>
        <dbReference type="EMBL" id="KAL3267435.1"/>
    </source>
</evidence>
<organism evidence="1 2">
    <name type="scientific">Cryptolaemus montrouzieri</name>
    <dbReference type="NCBI Taxonomy" id="559131"/>
    <lineage>
        <taxon>Eukaryota</taxon>
        <taxon>Metazoa</taxon>
        <taxon>Ecdysozoa</taxon>
        <taxon>Arthropoda</taxon>
        <taxon>Hexapoda</taxon>
        <taxon>Insecta</taxon>
        <taxon>Pterygota</taxon>
        <taxon>Neoptera</taxon>
        <taxon>Endopterygota</taxon>
        <taxon>Coleoptera</taxon>
        <taxon>Polyphaga</taxon>
        <taxon>Cucujiformia</taxon>
        <taxon>Coccinelloidea</taxon>
        <taxon>Coccinellidae</taxon>
        <taxon>Scymninae</taxon>
        <taxon>Scymnini</taxon>
        <taxon>Cryptolaemus</taxon>
    </lineage>
</organism>
<comment type="caution">
    <text evidence="1">The sequence shown here is derived from an EMBL/GenBank/DDBJ whole genome shotgun (WGS) entry which is preliminary data.</text>
</comment>
<dbReference type="AlphaFoldDB" id="A0ABD2MM13"/>